<keyword evidence="4 5" id="KW-0472">Membrane</keyword>
<evidence type="ECO:0000256" key="2">
    <source>
        <dbReference type="ARBA" id="ARBA00022692"/>
    </source>
</evidence>
<gene>
    <name evidence="6" type="ORF">LTR09_009828</name>
</gene>
<feature type="transmembrane region" description="Helical" evidence="5">
    <location>
        <begin position="78"/>
        <end position="99"/>
    </location>
</feature>
<keyword evidence="7" id="KW-1185">Reference proteome</keyword>
<keyword evidence="2 5" id="KW-0812">Transmembrane</keyword>
<keyword evidence="3 5" id="KW-1133">Transmembrane helix</keyword>
<dbReference type="Proteomes" id="UP001271007">
    <property type="component" value="Unassembled WGS sequence"/>
</dbReference>
<proteinExistence type="predicted"/>
<accession>A0AAJ0DF67</accession>
<reference evidence="6" key="1">
    <citation type="submission" date="2023-04" db="EMBL/GenBank/DDBJ databases">
        <title>Black Yeasts Isolated from many extreme environments.</title>
        <authorList>
            <person name="Coleine C."/>
            <person name="Stajich J.E."/>
            <person name="Selbmann L."/>
        </authorList>
    </citation>
    <scope>NUCLEOTIDE SEQUENCE</scope>
    <source>
        <strain evidence="6">CCFEE 5312</strain>
    </source>
</reference>
<feature type="transmembrane region" description="Helical" evidence="5">
    <location>
        <begin position="146"/>
        <end position="166"/>
    </location>
</feature>
<evidence type="ECO:0000256" key="1">
    <source>
        <dbReference type="ARBA" id="ARBA00004141"/>
    </source>
</evidence>
<dbReference type="Pfam" id="PF00083">
    <property type="entry name" value="Sugar_tr"/>
    <property type="match status" value="1"/>
</dbReference>
<dbReference type="EMBL" id="JAWDJX010000044">
    <property type="protein sequence ID" value="KAK3048933.1"/>
    <property type="molecule type" value="Genomic_DNA"/>
</dbReference>
<feature type="transmembrane region" description="Helical" evidence="5">
    <location>
        <begin position="210"/>
        <end position="229"/>
    </location>
</feature>
<evidence type="ECO:0008006" key="8">
    <source>
        <dbReference type="Google" id="ProtNLM"/>
    </source>
</evidence>
<dbReference type="GO" id="GO:0016020">
    <property type="term" value="C:membrane"/>
    <property type="evidence" value="ECO:0007669"/>
    <property type="project" value="UniProtKB-SubCell"/>
</dbReference>
<dbReference type="InterPro" id="IPR005828">
    <property type="entry name" value="MFS_sugar_transport-like"/>
</dbReference>
<dbReference type="PANTHER" id="PTHR48022:SF2">
    <property type="entry name" value="PLASTIDIC GLUCOSE TRANSPORTER 4"/>
    <property type="match status" value="1"/>
</dbReference>
<evidence type="ECO:0000256" key="5">
    <source>
        <dbReference type="SAM" id="Phobius"/>
    </source>
</evidence>
<evidence type="ECO:0000313" key="7">
    <source>
        <dbReference type="Proteomes" id="UP001271007"/>
    </source>
</evidence>
<dbReference type="PANTHER" id="PTHR48022">
    <property type="entry name" value="PLASTIDIC GLUCOSE TRANSPORTER 4"/>
    <property type="match status" value="1"/>
</dbReference>
<dbReference type="Gene3D" id="1.20.1250.20">
    <property type="entry name" value="MFS general substrate transporter like domains"/>
    <property type="match status" value="1"/>
</dbReference>
<feature type="transmembrane region" description="Helical" evidence="5">
    <location>
        <begin position="178"/>
        <end position="198"/>
    </location>
</feature>
<name>A0AAJ0DF67_9PEZI</name>
<evidence type="ECO:0000256" key="3">
    <source>
        <dbReference type="ARBA" id="ARBA00022989"/>
    </source>
</evidence>
<sequence>MMFAFSFFVPESPRCLIYKDRSDEALVILEKMHHDPNLPDDDFYLREFHQIKAQIQLEKDNTLGLKAIWTKPSYRKRFLLVLGYAVSCMFSGVIVIQNYRVVLYGEVGFTPTMSLVLTGVWGSIGTVSAIFAAFDFDFWGRRPTMITSWTLIILGATVTCITWALYEKGGSVDRSLANGIIVAMFFVGLGYAGPANTFMATAIETISWRFFLIFVCASAISLVLFVLFYPETRNKTLEELAAVFGDEVVETLEEAGHEIEQKGVPEKSAASEYNENVYRASTELVVVKGRRWNWENERVPERTLFD</sequence>
<evidence type="ECO:0000256" key="4">
    <source>
        <dbReference type="ARBA" id="ARBA00023136"/>
    </source>
</evidence>
<evidence type="ECO:0000313" key="6">
    <source>
        <dbReference type="EMBL" id="KAK3048933.1"/>
    </source>
</evidence>
<feature type="transmembrane region" description="Helical" evidence="5">
    <location>
        <begin position="111"/>
        <end position="134"/>
    </location>
</feature>
<dbReference type="InterPro" id="IPR050360">
    <property type="entry name" value="MFS_Sugar_Transporters"/>
</dbReference>
<comment type="subcellular location">
    <subcellularLocation>
        <location evidence="1">Membrane</location>
        <topology evidence="1">Multi-pass membrane protein</topology>
    </subcellularLocation>
</comment>
<protein>
    <recommendedName>
        <fullName evidence="8">Major facilitator superfamily (MFS) profile domain-containing protein</fullName>
    </recommendedName>
</protein>
<comment type="caution">
    <text evidence="6">The sequence shown here is derived from an EMBL/GenBank/DDBJ whole genome shotgun (WGS) entry which is preliminary data.</text>
</comment>
<dbReference type="AlphaFoldDB" id="A0AAJ0DF67"/>
<dbReference type="GO" id="GO:0005351">
    <property type="term" value="F:carbohydrate:proton symporter activity"/>
    <property type="evidence" value="ECO:0007669"/>
    <property type="project" value="TreeGrafter"/>
</dbReference>
<dbReference type="InterPro" id="IPR036259">
    <property type="entry name" value="MFS_trans_sf"/>
</dbReference>
<dbReference type="SUPFAM" id="SSF103473">
    <property type="entry name" value="MFS general substrate transporter"/>
    <property type="match status" value="1"/>
</dbReference>
<organism evidence="6 7">
    <name type="scientific">Extremus antarcticus</name>
    <dbReference type="NCBI Taxonomy" id="702011"/>
    <lineage>
        <taxon>Eukaryota</taxon>
        <taxon>Fungi</taxon>
        <taxon>Dikarya</taxon>
        <taxon>Ascomycota</taxon>
        <taxon>Pezizomycotina</taxon>
        <taxon>Dothideomycetes</taxon>
        <taxon>Dothideomycetidae</taxon>
        <taxon>Mycosphaerellales</taxon>
        <taxon>Extremaceae</taxon>
        <taxon>Extremus</taxon>
    </lineage>
</organism>